<dbReference type="AlphaFoldDB" id="A0A8S2SMB1"/>
<dbReference type="Proteomes" id="UP000676336">
    <property type="component" value="Unassembled WGS sequence"/>
</dbReference>
<gene>
    <name evidence="2" type="ORF">SMN809_LOCUS22240</name>
</gene>
<sequence length="75" mass="8712">MSWNSQGFLDSPAYNQQYGGPTAYELHQNQQQQQQQQQQQHYAPPQPHLPYPSGNFMPSQYNINPQGNSAQFYRP</sequence>
<name>A0A8S2SMB1_9BILA</name>
<protein>
    <submittedName>
        <fullName evidence="2">Uncharacterized protein</fullName>
    </submittedName>
</protein>
<reference evidence="2" key="1">
    <citation type="submission" date="2021-02" db="EMBL/GenBank/DDBJ databases">
        <authorList>
            <person name="Nowell W R."/>
        </authorList>
    </citation>
    <scope>NUCLEOTIDE SEQUENCE</scope>
</reference>
<evidence type="ECO:0000256" key="1">
    <source>
        <dbReference type="SAM" id="MobiDB-lite"/>
    </source>
</evidence>
<evidence type="ECO:0000313" key="2">
    <source>
        <dbReference type="EMBL" id="CAF4209336.1"/>
    </source>
</evidence>
<proteinExistence type="predicted"/>
<feature type="compositionally biased region" description="Polar residues" evidence="1">
    <location>
        <begin position="1"/>
        <end position="19"/>
    </location>
</feature>
<accession>A0A8S2SMB1</accession>
<feature type="non-terminal residue" evidence="2">
    <location>
        <position position="1"/>
    </location>
</feature>
<feature type="compositionally biased region" description="Low complexity" evidence="1">
    <location>
        <begin position="28"/>
        <end position="40"/>
    </location>
</feature>
<feature type="compositionally biased region" description="Polar residues" evidence="1">
    <location>
        <begin position="56"/>
        <end position="75"/>
    </location>
</feature>
<dbReference type="EMBL" id="CAJOBI010019917">
    <property type="protein sequence ID" value="CAF4209336.1"/>
    <property type="molecule type" value="Genomic_DNA"/>
</dbReference>
<feature type="non-terminal residue" evidence="2">
    <location>
        <position position="75"/>
    </location>
</feature>
<feature type="region of interest" description="Disordered" evidence="1">
    <location>
        <begin position="1"/>
        <end position="75"/>
    </location>
</feature>
<organism evidence="2 3">
    <name type="scientific">Rotaria magnacalcarata</name>
    <dbReference type="NCBI Taxonomy" id="392030"/>
    <lineage>
        <taxon>Eukaryota</taxon>
        <taxon>Metazoa</taxon>
        <taxon>Spiralia</taxon>
        <taxon>Gnathifera</taxon>
        <taxon>Rotifera</taxon>
        <taxon>Eurotatoria</taxon>
        <taxon>Bdelloidea</taxon>
        <taxon>Philodinida</taxon>
        <taxon>Philodinidae</taxon>
        <taxon>Rotaria</taxon>
    </lineage>
</organism>
<comment type="caution">
    <text evidence="2">The sequence shown here is derived from an EMBL/GenBank/DDBJ whole genome shotgun (WGS) entry which is preliminary data.</text>
</comment>
<evidence type="ECO:0000313" key="3">
    <source>
        <dbReference type="Proteomes" id="UP000676336"/>
    </source>
</evidence>